<accession>A0AAD5YLA7</accession>
<keyword evidence="2" id="KW-1185">Reference proteome</keyword>
<dbReference type="Proteomes" id="UP001213000">
    <property type="component" value="Unassembled WGS sequence"/>
</dbReference>
<sequence>MLNLQGSTGMKEIVALLKQKAQEAEGVVAAKEKAERRAATATHRLLLSQARTLTRYRIHSGRLGRQYDRSLSRSSDCEDGMLGWFSTPTAFGTQYTAHYKSSIPEKPEKELPISVVAFASTASDGFAIFYVTHLVYLGKVKLAITWSSLSRMDPFTLFTGFDN</sequence>
<evidence type="ECO:0000313" key="2">
    <source>
        <dbReference type="Proteomes" id="UP001213000"/>
    </source>
</evidence>
<dbReference type="AlphaFoldDB" id="A0AAD5YLA7"/>
<comment type="caution">
    <text evidence="1">The sequence shown here is derived from an EMBL/GenBank/DDBJ whole genome shotgun (WGS) entry which is preliminary data.</text>
</comment>
<proteinExistence type="predicted"/>
<dbReference type="EMBL" id="JANIEX010001068">
    <property type="protein sequence ID" value="KAJ3561021.1"/>
    <property type="molecule type" value="Genomic_DNA"/>
</dbReference>
<evidence type="ECO:0000313" key="1">
    <source>
        <dbReference type="EMBL" id="KAJ3561021.1"/>
    </source>
</evidence>
<protein>
    <submittedName>
        <fullName evidence="1">Uncharacterized protein</fullName>
    </submittedName>
</protein>
<organism evidence="1 2">
    <name type="scientific">Leucocoprinus birnbaumii</name>
    <dbReference type="NCBI Taxonomy" id="56174"/>
    <lineage>
        <taxon>Eukaryota</taxon>
        <taxon>Fungi</taxon>
        <taxon>Dikarya</taxon>
        <taxon>Basidiomycota</taxon>
        <taxon>Agaricomycotina</taxon>
        <taxon>Agaricomycetes</taxon>
        <taxon>Agaricomycetidae</taxon>
        <taxon>Agaricales</taxon>
        <taxon>Agaricineae</taxon>
        <taxon>Agaricaceae</taxon>
        <taxon>Leucocoprinus</taxon>
    </lineage>
</organism>
<name>A0AAD5YLA7_9AGAR</name>
<gene>
    <name evidence="1" type="ORF">NP233_g10449</name>
</gene>
<reference evidence="1" key="1">
    <citation type="submission" date="2022-07" db="EMBL/GenBank/DDBJ databases">
        <title>Genome Sequence of Leucocoprinus birnbaumii.</title>
        <authorList>
            <person name="Buettner E."/>
        </authorList>
    </citation>
    <scope>NUCLEOTIDE SEQUENCE</scope>
    <source>
        <strain evidence="1">VT141</strain>
    </source>
</reference>